<dbReference type="EMBL" id="LFJN01000007">
    <property type="protein sequence ID" value="KPI42478.1"/>
    <property type="molecule type" value="Genomic_DNA"/>
</dbReference>
<dbReference type="InterPro" id="IPR013083">
    <property type="entry name" value="Znf_RING/FYVE/PHD"/>
</dbReference>
<gene>
    <name evidence="9" type="ORF">AB675_9737</name>
</gene>
<sequence>MAIFSRVRSKLSATQPAGDPHEWKAKEYSSSASTDRVTTIPSIAQLRNAFIPGATYSSPKEAFNYPDSSHAAVHLCLLECFRNLRLNAIRLDLQSYKLPSYSESHASGPEAELHDERLPDSVHWDVLVQLAATRFTTWWSNIESVLQHAAMYVIRDGIRSGVQLSANYLPPLDVLMVWYALMLDHGEYSRACHKAANTALTNLCFPWPAIRDVIDRESMRYVLPQAAQNLFKTISDQEADILNYLDTPPAYSESVVSPFNVDLVTQVHLQQPFVDDSHDFLWIRSPGLRGSLARSSLAYLQAQSLGCLDDIAYENLPYGVNLMWRTHRLFPARYSASRNIDFQSPIPFTADLKTTRSSETSTSSTSGSISRTQSIDLDVCICWTCERLRDYALAWVYDRSTKAFDLTALQSMSAENIRQVQDDVGFYRTVESSRRAGLPLPTRPPTSTEKEAERLEAKKGKDAGVLPGIGEYIEILPNGKTKIRVTSLVFSLLPIQLAFLLHETIISDTSTPITDQSLPMASGWGAAHVANQELMQSLRQRGLQTSYRGRDFSAWTKDELRAHVHRLGGRMSRNKTKLATAEELLRLSDSTEGPTVNNDRNNSVAPGPGDLTLPFAGEEESHPSTSDGLGGHDTTPRMCQVCDEERAAGEFPAITDDANCAHAQMSTCKSCMQRHITSESTSRALDEITCPEPNCRALLSFGQMQEYASAEVFERYDSVLCQNALSGTEDYCKCSNPVCDGGGFFGPQDSFITCVCGAQTCVTCHTAGHPGLTHDESKDRTREAEEEEQKRIESLNEAQSAMYVTSNTKACPKCAAPIERSAGCDHMTCRSKNGPTVNFATTSSATFVSLTIKRLFVKAIIVIGRLAGITVPLG</sequence>
<dbReference type="RefSeq" id="XP_018002441.1">
    <property type="nucleotide sequence ID" value="XM_018150299.1"/>
</dbReference>
<feature type="region of interest" description="Disordered" evidence="7">
    <location>
        <begin position="1"/>
        <end position="30"/>
    </location>
</feature>
<feature type="region of interest" description="Disordered" evidence="7">
    <location>
        <begin position="585"/>
        <end position="634"/>
    </location>
</feature>
<dbReference type="CDD" id="cd20335">
    <property type="entry name" value="BRcat_RBR"/>
    <property type="match status" value="1"/>
</dbReference>
<keyword evidence="4" id="KW-0863">Zinc-finger</keyword>
<dbReference type="OrthoDB" id="2684236at2759"/>
<evidence type="ECO:0000313" key="9">
    <source>
        <dbReference type="EMBL" id="KPI42478.1"/>
    </source>
</evidence>
<evidence type="ECO:0000256" key="4">
    <source>
        <dbReference type="ARBA" id="ARBA00022771"/>
    </source>
</evidence>
<keyword evidence="3" id="KW-0677">Repeat</keyword>
<evidence type="ECO:0000259" key="8">
    <source>
        <dbReference type="PROSITE" id="PS51873"/>
    </source>
</evidence>
<evidence type="ECO:0000313" key="10">
    <source>
        <dbReference type="Proteomes" id="UP000038010"/>
    </source>
</evidence>
<keyword evidence="1" id="KW-0808">Transferase</keyword>
<dbReference type="Gene3D" id="1.20.120.1750">
    <property type="match status" value="1"/>
</dbReference>
<evidence type="ECO:0000256" key="5">
    <source>
        <dbReference type="ARBA" id="ARBA00022786"/>
    </source>
</evidence>
<comment type="caution">
    <text evidence="9">The sequence shown here is derived from an EMBL/GenBank/DDBJ whole genome shotgun (WGS) entry which is preliminary data.</text>
</comment>
<evidence type="ECO:0000256" key="7">
    <source>
        <dbReference type="SAM" id="MobiDB-lite"/>
    </source>
</evidence>
<dbReference type="VEuPathDB" id="FungiDB:AB675_9737"/>
<dbReference type="STRING" id="1664694.A0A0N0NP99"/>
<protein>
    <submittedName>
        <fullName evidence="9">E3 ubiquitin-protein ligase RNF14</fullName>
    </submittedName>
</protein>
<evidence type="ECO:0000256" key="1">
    <source>
        <dbReference type="ARBA" id="ARBA00022679"/>
    </source>
</evidence>
<dbReference type="GeneID" id="28742179"/>
<dbReference type="SUPFAM" id="SSF57850">
    <property type="entry name" value="RING/U-box"/>
    <property type="match status" value="3"/>
</dbReference>
<dbReference type="Gene3D" id="3.30.40.10">
    <property type="entry name" value="Zinc/RING finger domain, C3HC4 (zinc finger)"/>
    <property type="match status" value="1"/>
</dbReference>
<keyword evidence="10" id="KW-1185">Reference proteome</keyword>
<evidence type="ECO:0000256" key="2">
    <source>
        <dbReference type="ARBA" id="ARBA00022723"/>
    </source>
</evidence>
<dbReference type="PANTHER" id="PTHR11685">
    <property type="entry name" value="RBR FAMILY RING FINGER AND IBR DOMAIN-CONTAINING"/>
    <property type="match status" value="1"/>
</dbReference>
<dbReference type="InterPro" id="IPR031127">
    <property type="entry name" value="E3_UB_ligase_RBR"/>
</dbReference>
<dbReference type="PROSITE" id="PS51873">
    <property type="entry name" value="TRIAD"/>
    <property type="match status" value="1"/>
</dbReference>
<dbReference type="AlphaFoldDB" id="A0A0N0NP99"/>
<dbReference type="InterPro" id="IPR044066">
    <property type="entry name" value="TRIAD_supradom"/>
</dbReference>
<organism evidence="9 10">
    <name type="scientific">Cyphellophora attinorum</name>
    <dbReference type="NCBI Taxonomy" id="1664694"/>
    <lineage>
        <taxon>Eukaryota</taxon>
        <taxon>Fungi</taxon>
        <taxon>Dikarya</taxon>
        <taxon>Ascomycota</taxon>
        <taxon>Pezizomycotina</taxon>
        <taxon>Eurotiomycetes</taxon>
        <taxon>Chaetothyriomycetidae</taxon>
        <taxon>Chaetothyriales</taxon>
        <taxon>Cyphellophoraceae</taxon>
        <taxon>Cyphellophora</taxon>
    </lineage>
</organism>
<proteinExistence type="predicted"/>
<keyword evidence="5" id="KW-0833">Ubl conjugation pathway</keyword>
<evidence type="ECO:0000256" key="3">
    <source>
        <dbReference type="ARBA" id="ARBA00022737"/>
    </source>
</evidence>
<feature type="compositionally biased region" description="Polar residues" evidence="7">
    <location>
        <begin position="588"/>
        <end position="604"/>
    </location>
</feature>
<dbReference type="GO" id="GO:0008270">
    <property type="term" value="F:zinc ion binding"/>
    <property type="evidence" value="ECO:0007669"/>
    <property type="project" value="UniProtKB-KW"/>
</dbReference>
<dbReference type="GO" id="GO:0004842">
    <property type="term" value="F:ubiquitin-protein transferase activity"/>
    <property type="evidence" value="ECO:0007669"/>
    <property type="project" value="InterPro"/>
</dbReference>
<name>A0A0N0NP99_9EURO</name>
<evidence type="ECO:0000256" key="6">
    <source>
        <dbReference type="ARBA" id="ARBA00022833"/>
    </source>
</evidence>
<keyword evidence="6" id="KW-0862">Zinc</keyword>
<keyword evidence="2" id="KW-0479">Metal-binding</keyword>
<dbReference type="GO" id="GO:0016567">
    <property type="term" value="P:protein ubiquitination"/>
    <property type="evidence" value="ECO:0007669"/>
    <property type="project" value="InterPro"/>
</dbReference>
<dbReference type="Proteomes" id="UP000038010">
    <property type="component" value="Unassembled WGS sequence"/>
</dbReference>
<accession>A0A0N0NP99</accession>
<reference evidence="9 10" key="1">
    <citation type="submission" date="2015-06" db="EMBL/GenBank/DDBJ databases">
        <title>Draft genome of the ant-associated black yeast Phialophora attae CBS 131958.</title>
        <authorList>
            <person name="Moreno L.F."/>
            <person name="Stielow B.J."/>
            <person name="de Hoog S."/>
            <person name="Vicente V.A."/>
            <person name="Weiss V.A."/>
            <person name="de Vries M."/>
            <person name="Cruz L.M."/>
            <person name="Souza E.M."/>
        </authorList>
    </citation>
    <scope>NUCLEOTIDE SEQUENCE [LARGE SCALE GENOMIC DNA]</scope>
    <source>
        <strain evidence="9 10">CBS 131958</strain>
    </source>
</reference>
<feature type="domain" description="RING-type" evidence="8">
    <location>
        <begin position="635"/>
        <end position="874"/>
    </location>
</feature>
<feature type="region of interest" description="Disordered" evidence="7">
    <location>
        <begin position="435"/>
        <end position="456"/>
    </location>
</feature>